<dbReference type="PANTHER" id="PTHR31350:SF21">
    <property type="entry name" value="F-BOX ONLY PROTEIN 21"/>
    <property type="match status" value="1"/>
</dbReference>
<dbReference type="PANTHER" id="PTHR31350">
    <property type="entry name" value="SI:DKEY-261L7.2"/>
    <property type="match status" value="1"/>
</dbReference>
<feature type="domain" description="Protein SirB1 N-terminal" evidence="2">
    <location>
        <begin position="40"/>
        <end position="194"/>
    </location>
</feature>
<comment type="caution">
    <text evidence="3">The sequence shown here is derived from an EMBL/GenBank/DDBJ whole genome shotgun (WGS) entry which is preliminary data.</text>
</comment>
<dbReference type="Pfam" id="PF13371">
    <property type="entry name" value="TPR_9"/>
    <property type="match status" value="1"/>
</dbReference>
<dbReference type="InterPro" id="IPR032698">
    <property type="entry name" value="SirB1_N"/>
</dbReference>
<evidence type="ECO:0000256" key="1">
    <source>
        <dbReference type="ARBA" id="ARBA00007100"/>
    </source>
</evidence>
<dbReference type="Pfam" id="PF13369">
    <property type="entry name" value="Transglut_core2"/>
    <property type="match status" value="1"/>
</dbReference>
<dbReference type="EMBL" id="MFSR01000007">
    <property type="protein sequence ID" value="OGI41022.1"/>
    <property type="molecule type" value="Genomic_DNA"/>
</dbReference>
<evidence type="ECO:0000259" key="2">
    <source>
        <dbReference type="Pfam" id="PF13369"/>
    </source>
</evidence>
<organism evidence="3 4">
    <name type="scientific">Candidatus Muproteobacteria bacterium RBG_16_64_10</name>
    <dbReference type="NCBI Taxonomy" id="1817757"/>
    <lineage>
        <taxon>Bacteria</taxon>
        <taxon>Pseudomonadati</taxon>
        <taxon>Pseudomonadota</taxon>
        <taxon>Candidatus Muproteobacteria</taxon>
    </lineage>
</organism>
<evidence type="ECO:0000313" key="3">
    <source>
        <dbReference type="EMBL" id="OGI41022.1"/>
    </source>
</evidence>
<name>A0A1F6T7B4_9PROT</name>
<accession>A0A1F6T7B4</accession>
<comment type="similarity">
    <text evidence="1">Belongs to the UPF0162 family.</text>
</comment>
<dbReference type="AlphaFoldDB" id="A0A1F6T7B4"/>
<gene>
    <name evidence="3" type="ORF">A2V91_04405</name>
</gene>
<protein>
    <recommendedName>
        <fullName evidence="2">Protein SirB1 N-terminal domain-containing protein</fullName>
    </recommendedName>
</protein>
<evidence type="ECO:0000313" key="4">
    <source>
        <dbReference type="Proteomes" id="UP000179334"/>
    </source>
</evidence>
<dbReference type="Proteomes" id="UP000179334">
    <property type="component" value="Unassembled WGS sequence"/>
</dbReference>
<sequence>MEPNTERLKQILRQPEPGISLAEAALVIARDEYPALDVDAYLRRLDELAARVRAGLPPKPGLEEMIVTLNHFLFVEQGFAGDTDNFYDPRNSFLNEVLDRRRGIPITLSILYLEIGTRLGLELEGISFPGHFLVKYPTEEGDLVLDPFSGGMPLDEKDLRTLLDRTYREPNDAPPLEQLLTSAGKKEILVRMLRNLKGVYQHNSQPAKMLNALNRILLIAPDSAPEVLERARLHDQMECLRAALADYRHYLTLESAGPSAPEIGRRAAELRQLVARLN</sequence>
<reference evidence="3 4" key="1">
    <citation type="journal article" date="2016" name="Nat. Commun.">
        <title>Thousands of microbial genomes shed light on interconnected biogeochemical processes in an aquifer system.</title>
        <authorList>
            <person name="Anantharaman K."/>
            <person name="Brown C.T."/>
            <person name="Hug L.A."/>
            <person name="Sharon I."/>
            <person name="Castelle C.J."/>
            <person name="Probst A.J."/>
            <person name="Thomas B.C."/>
            <person name="Singh A."/>
            <person name="Wilkins M.J."/>
            <person name="Karaoz U."/>
            <person name="Brodie E.L."/>
            <person name="Williams K.H."/>
            <person name="Hubbard S.S."/>
            <person name="Banfield J.F."/>
        </authorList>
    </citation>
    <scope>NUCLEOTIDE SEQUENCE [LARGE SCALE GENOMIC DNA]</scope>
</reference>
<proteinExistence type="inferred from homology"/>